<gene>
    <name evidence="5" type="ORF">PCOR1329_LOCUS42801</name>
</gene>
<evidence type="ECO:0000256" key="1">
    <source>
        <dbReference type="ARBA" id="ARBA00022837"/>
    </source>
</evidence>
<dbReference type="PROSITE" id="PS00018">
    <property type="entry name" value="EF_HAND_1"/>
    <property type="match status" value="1"/>
</dbReference>
<dbReference type="SUPFAM" id="SSF47473">
    <property type="entry name" value="EF-hand"/>
    <property type="match status" value="1"/>
</dbReference>
<reference evidence="5" key="1">
    <citation type="submission" date="2023-10" db="EMBL/GenBank/DDBJ databases">
        <authorList>
            <person name="Chen Y."/>
            <person name="Shah S."/>
            <person name="Dougan E. K."/>
            <person name="Thang M."/>
            <person name="Chan C."/>
        </authorList>
    </citation>
    <scope>NUCLEOTIDE SEQUENCE [LARGE SCALE GENOMIC DNA]</scope>
</reference>
<feature type="compositionally biased region" description="Basic and acidic residues" evidence="3">
    <location>
        <begin position="9"/>
        <end position="41"/>
    </location>
</feature>
<keyword evidence="6" id="KW-1185">Reference proteome</keyword>
<protein>
    <recommendedName>
        <fullName evidence="4">EF-hand domain-containing protein</fullName>
    </recommendedName>
</protein>
<feature type="region of interest" description="Disordered" evidence="3">
    <location>
        <begin position="1"/>
        <end position="46"/>
    </location>
</feature>
<dbReference type="Gene3D" id="1.10.238.10">
    <property type="entry name" value="EF-hand"/>
    <property type="match status" value="1"/>
</dbReference>
<dbReference type="PROSITE" id="PS50222">
    <property type="entry name" value="EF_HAND_2"/>
    <property type="match status" value="1"/>
</dbReference>
<evidence type="ECO:0000313" key="6">
    <source>
        <dbReference type="Proteomes" id="UP001189429"/>
    </source>
</evidence>
<keyword evidence="2" id="KW-0175">Coiled coil</keyword>
<accession>A0ABN9TVS8</accession>
<feature type="compositionally biased region" description="Basic and acidic residues" evidence="3">
    <location>
        <begin position="524"/>
        <end position="533"/>
    </location>
</feature>
<evidence type="ECO:0000259" key="4">
    <source>
        <dbReference type="PROSITE" id="PS50222"/>
    </source>
</evidence>
<dbReference type="InterPro" id="IPR018247">
    <property type="entry name" value="EF_Hand_1_Ca_BS"/>
</dbReference>
<proteinExistence type="predicted"/>
<sequence>MAMQAQMQKIEEMKRQQEELKRKQEEEKQKKEAEMARKRQEQASTLTIRRVITKLRTATPESIDEVKAELQTTLAKELGNCGAQTAKMQEEAEKGVQMATQRIEQLLAQKRELEAKKAAMELQRKEARETAEKLLKELEALGEQSETMVQEMKEKSEPLKEAAEMSMALVEKTAKAVEEMGNKAKEKVKSVADFLRENSQKMKVPPKEGAVDIAAGITKAFSKNSEHTREAEIAINFAKATLAKMAKKARATKMMEAMSATFAKFNKAKDGFMSKGEIKYYAKATFKFTLSDAALKQMFALLGAERGVQRDDFQRLKVMIGCAREMEKDEARKKERLEKEAVLEGMKKEASEQIAKALEAILASEELVKKADVAAATAFGRASKTEASGMAGEADDLDKLVAEAKEDVEKTRGAMKSLAEGIEDDIRAWATGELRPLEAKMKAWDARTSKATATVAKLRDIAKRKELAELAVVEGRALAIMRFHQRENKLRKEQLFELFDADKDGKVCEAEFVKFFESCKRPPKARAEKKEGEAEASGGGEDELEPAPTAESLSKVFKSLDEDEEGFLSKGRFGMIMISVMKVVVETKLSKEAAADSDAVRQLDKGEVVEVVEVPVEEGKTKRAKVVAIKDGAEGYVTVTDDNGAVFLREGGKMFKVVKETIMTECFDLEEDASEKKVAARKLKVGELVEVREYPKKEEKSGLTRMKCKAKTDGRLGWATTLGNVGAVFLEVA</sequence>
<organism evidence="5 6">
    <name type="scientific">Prorocentrum cordatum</name>
    <dbReference type="NCBI Taxonomy" id="2364126"/>
    <lineage>
        <taxon>Eukaryota</taxon>
        <taxon>Sar</taxon>
        <taxon>Alveolata</taxon>
        <taxon>Dinophyceae</taxon>
        <taxon>Prorocentrales</taxon>
        <taxon>Prorocentraceae</taxon>
        <taxon>Prorocentrum</taxon>
    </lineage>
</organism>
<evidence type="ECO:0000313" key="5">
    <source>
        <dbReference type="EMBL" id="CAK0850379.1"/>
    </source>
</evidence>
<keyword evidence="1" id="KW-0106">Calcium</keyword>
<dbReference type="InterPro" id="IPR002048">
    <property type="entry name" value="EF_hand_dom"/>
</dbReference>
<feature type="region of interest" description="Disordered" evidence="3">
    <location>
        <begin position="524"/>
        <end position="549"/>
    </location>
</feature>
<dbReference type="InterPro" id="IPR011992">
    <property type="entry name" value="EF-hand-dom_pair"/>
</dbReference>
<evidence type="ECO:0000256" key="3">
    <source>
        <dbReference type="SAM" id="MobiDB-lite"/>
    </source>
</evidence>
<name>A0ABN9TVS8_9DINO</name>
<dbReference type="EMBL" id="CAUYUJ010015143">
    <property type="protein sequence ID" value="CAK0850379.1"/>
    <property type="molecule type" value="Genomic_DNA"/>
</dbReference>
<dbReference type="Proteomes" id="UP001189429">
    <property type="component" value="Unassembled WGS sequence"/>
</dbReference>
<feature type="domain" description="EF-hand" evidence="4">
    <location>
        <begin position="487"/>
        <end position="522"/>
    </location>
</feature>
<dbReference type="SMART" id="SM00054">
    <property type="entry name" value="EFh"/>
    <property type="match status" value="3"/>
</dbReference>
<evidence type="ECO:0000256" key="2">
    <source>
        <dbReference type="SAM" id="Coils"/>
    </source>
</evidence>
<comment type="caution">
    <text evidence="5">The sequence shown here is derived from an EMBL/GenBank/DDBJ whole genome shotgun (WGS) entry which is preliminary data.</text>
</comment>
<feature type="coiled-coil region" evidence="2">
    <location>
        <begin position="89"/>
        <end position="155"/>
    </location>
</feature>